<organism evidence="2 3">
    <name type="scientific">Streptomyces jumonjinensis</name>
    <dbReference type="NCBI Taxonomy" id="1945"/>
    <lineage>
        <taxon>Bacteria</taxon>
        <taxon>Bacillati</taxon>
        <taxon>Actinomycetota</taxon>
        <taxon>Actinomycetes</taxon>
        <taxon>Kitasatosporales</taxon>
        <taxon>Streptomycetaceae</taxon>
        <taxon>Streptomyces</taxon>
    </lineage>
</organism>
<dbReference type="Proteomes" id="UP000419138">
    <property type="component" value="Unassembled WGS sequence"/>
</dbReference>
<comment type="caution">
    <text evidence="2">The sequence shown here is derived from an EMBL/GenBank/DDBJ whole genome shotgun (WGS) entry which is preliminary data.</text>
</comment>
<feature type="compositionally biased region" description="Basic and acidic residues" evidence="1">
    <location>
        <begin position="24"/>
        <end position="34"/>
    </location>
</feature>
<feature type="region of interest" description="Disordered" evidence="1">
    <location>
        <begin position="24"/>
        <end position="68"/>
    </location>
</feature>
<evidence type="ECO:0000313" key="3">
    <source>
        <dbReference type="Proteomes" id="UP000419138"/>
    </source>
</evidence>
<accession>A0A646KJX3</accession>
<evidence type="ECO:0000256" key="1">
    <source>
        <dbReference type="SAM" id="MobiDB-lite"/>
    </source>
</evidence>
<keyword evidence="3" id="KW-1185">Reference proteome</keyword>
<proteinExistence type="predicted"/>
<reference evidence="2 3" key="1">
    <citation type="submission" date="2019-05" db="EMBL/GenBank/DDBJ databases">
        <title>Comparative genomics and metabolomics analyses of clavulanic acid producing Streptomyces species provides insight into specialized metabolism and evolution of beta-lactam biosynthetic gene clusters.</title>
        <authorList>
            <person name="Moore M.A."/>
            <person name="Cruz-Morales P."/>
            <person name="Barona Gomez F."/>
            <person name="Kapil T."/>
        </authorList>
    </citation>
    <scope>NUCLEOTIDE SEQUENCE [LARGE SCALE GENOMIC DNA]</scope>
    <source>
        <strain evidence="2 3">NRRL 5741</strain>
    </source>
</reference>
<protein>
    <submittedName>
        <fullName evidence="2">Uncharacterized protein</fullName>
    </submittedName>
</protein>
<evidence type="ECO:0000313" key="2">
    <source>
        <dbReference type="EMBL" id="MQT02523.1"/>
    </source>
</evidence>
<feature type="compositionally biased region" description="Basic and acidic residues" evidence="1">
    <location>
        <begin position="48"/>
        <end position="58"/>
    </location>
</feature>
<name>A0A646KJX3_STRJU</name>
<sequence>MVRPAPDLSAGVRDTIRALRVRDGIRAPRVRDDGTPPVRPIRTGRRRPAPDHGGEPRTGDAPFAAPAL</sequence>
<gene>
    <name evidence="2" type="ORF">FF041_20675</name>
</gene>
<dbReference type="RefSeq" id="WP_153524144.1">
    <property type="nucleotide sequence ID" value="NZ_JBEPDZ010000011.1"/>
</dbReference>
<dbReference type="AlphaFoldDB" id="A0A646KJX3"/>
<dbReference type="EMBL" id="VCLA01000156">
    <property type="protein sequence ID" value="MQT02523.1"/>
    <property type="molecule type" value="Genomic_DNA"/>
</dbReference>